<feature type="compositionally biased region" description="Basic and acidic residues" evidence="5">
    <location>
        <begin position="40"/>
        <end position="49"/>
    </location>
</feature>
<dbReference type="PRINTS" id="PR00380">
    <property type="entry name" value="KINESINHEAVY"/>
</dbReference>
<feature type="compositionally biased region" description="Pro residues" evidence="5">
    <location>
        <begin position="893"/>
        <end position="902"/>
    </location>
</feature>
<dbReference type="GO" id="GO:0008017">
    <property type="term" value="F:microtubule binding"/>
    <property type="evidence" value="ECO:0007669"/>
    <property type="project" value="InterPro"/>
</dbReference>
<feature type="compositionally biased region" description="Low complexity" evidence="5">
    <location>
        <begin position="1257"/>
        <end position="1277"/>
    </location>
</feature>
<feature type="compositionally biased region" description="Low complexity" evidence="5">
    <location>
        <begin position="1591"/>
        <end position="1611"/>
    </location>
</feature>
<feature type="compositionally biased region" description="Pro residues" evidence="5">
    <location>
        <begin position="1278"/>
        <end position="1287"/>
    </location>
</feature>
<evidence type="ECO:0000259" key="6">
    <source>
        <dbReference type="SMART" id="SM00129"/>
    </source>
</evidence>
<feature type="region of interest" description="Disordered" evidence="5">
    <location>
        <begin position="771"/>
        <end position="809"/>
    </location>
</feature>
<proteinExistence type="predicted"/>
<dbReference type="PANTHER" id="PTHR21608:SF6">
    <property type="entry name" value="KINESIN-LIKE PROTEIN KIF26A"/>
    <property type="match status" value="1"/>
</dbReference>
<feature type="region of interest" description="Disordered" evidence="5">
    <location>
        <begin position="1396"/>
        <end position="1475"/>
    </location>
</feature>
<feature type="compositionally biased region" description="Basic and acidic residues" evidence="5">
    <location>
        <begin position="852"/>
        <end position="862"/>
    </location>
</feature>
<reference evidence="7" key="1">
    <citation type="submission" date="2025-08" db="UniProtKB">
        <authorList>
            <consortium name="Ensembl"/>
        </authorList>
    </citation>
    <scope>IDENTIFICATION</scope>
</reference>
<dbReference type="GO" id="GO:0005524">
    <property type="term" value="F:ATP binding"/>
    <property type="evidence" value="ECO:0007669"/>
    <property type="project" value="UniProtKB-KW"/>
</dbReference>
<keyword evidence="3" id="KW-0067">ATP-binding</keyword>
<feature type="region of interest" description="Disordered" evidence="5">
    <location>
        <begin position="1495"/>
        <end position="1561"/>
    </location>
</feature>
<feature type="domain" description="Kinesin motor" evidence="6">
    <location>
        <begin position="368"/>
        <end position="701"/>
    </location>
</feature>
<feature type="region of interest" description="Disordered" evidence="5">
    <location>
        <begin position="696"/>
        <end position="725"/>
    </location>
</feature>
<feature type="compositionally biased region" description="Basic and acidic residues" evidence="5">
    <location>
        <begin position="871"/>
        <end position="883"/>
    </location>
</feature>
<feature type="region of interest" description="Disordered" evidence="5">
    <location>
        <begin position="1580"/>
        <end position="1647"/>
    </location>
</feature>
<comment type="subcellular location">
    <subcellularLocation>
        <location evidence="1">Cytoplasm</location>
        <location evidence="1">Cytoskeleton</location>
    </subcellularLocation>
</comment>
<feature type="compositionally biased region" description="Polar residues" evidence="5">
    <location>
        <begin position="1544"/>
        <end position="1557"/>
    </location>
</feature>
<dbReference type="GO" id="GO:0007018">
    <property type="term" value="P:microtubule-based movement"/>
    <property type="evidence" value="ECO:0007669"/>
    <property type="project" value="InterPro"/>
</dbReference>
<accession>A0A8C9LEP3</accession>
<feature type="compositionally biased region" description="Low complexity" evidence="5">
    <location>
        <begin position="1506"/>
        <end position="1519"/>
    </location>
</feature>
<evidence type="ECO:0000256" key="1">
    <source>
        <dbReference type="ARBA" id="ARBA00004245"/>
    </source>
</evidence>
<sequence length="1767" mass="188679">GTCRGATGLFQPPRAPCGSAGRELSPRKKPPSAASSAAPEEERCARRPPPEGAGSAAVGSEARPLERAAAGGWCRSCQAQLAELRRQAARLAAGGCPPNDPRLSALIFDKLQVPDYLQKNRNEGESRCETCATHLNQLKQEAIQMMHTLNQASYSEMPDLPPGATAVTSMVPRVVTVSSQRDLPLITGQVGRQPGKSPNLFSGTERKKGLGWSQGTGSFPNSSVQVTVAPSGLSGALSSVTIQAQQYLEGMWSISRVNSFLPQACLVSHDNADNNSDPTGPGGSAASQSLVAPAGVSAGASAAASFFIRAAQKLNLSSKRKKYHPPLPHAHDFSIYATNFSGILQLCPPPAPPCLLRAVSKIKDNPGIGKVKVMVRICPSQGAHETSESMSFLKVDPRKKQITLYDPAASGPSNGGHRRGVVAVPKMFAFDAVFPQDASQVLKVLSVSGEFYLNDSTQSLGIIPCAISWLFKLINERKEKTGTRFSIRVSAVEISGKDENLKDLLAEVATGSLQDGQSPGVYLREDPICGTQLQNQSELRAPTAEKAAFFLDAAIAARSTSKPECEEEDRRNSHMLFTLHIYQYRMEKSGKGGMSGGRSRLHLIDLGSCEKVLSKSRDGGGSLCLSLSALGNVILALINGAKHVPYKDNKLTMLLRESLGNINCRTTMIAHISDSPANYAETLTTIQLSSRIHRMRKKKSKYASSSSGGESSCEEGHVRRPPHLRPFHPRTVALDPDLPVLSISSDPDYSSSSEQSCDTVIYVGPNGAALSDRELTDNEGPPEFVPIIPSLNKKRSKDNSASGRSSDKDHFKCNTFAELQERLECIDGSEEPIRYACGETSAVAPRGGNGNCHEKSTPHLKTELSVPQSRADSKVLEGEKETITDSLQLSRPLPSPAPPPPQQKEQVPSSKAQSLELDSTFRGKCFDRDILTTTVTLQQPVELNGEDELVFTVVEELSISGIMDNGRPSSIISFNSDCSLQALASGSRPVSIISSINDEFDAYTSQETSTGVNIDIVVPFAKDPFTSSRRSSISSWLSEVSICTIESDGAQSSDSFVAQTSYSCNKSEDPFNLDSPNLSVPLKSALNDSGFCFSELDSESMSSSKLSSGFGKSPQTSETNKASQIKKTIHSSLPRKTKTTSSPIHNNIVIGYKDLQNPHGVFEDPWLLRKAAQYFGTSSGPTKSQTMLACSQRVVDGCEMACKSSSGAAKKSEAVMKMPQLKRGATTLGVMPVSHANNTTLSEAITRGNSDAPMATGSLKSSLGKKSMQQKSSMLPRPGGPMPPTPPVRKSSLEQKPVALGSAGSYFSESASSRMNLKGDHSLPKMTSSLKAKASKSEAVHRYGSHMSLERCDSLTSVGSKANLVRENGSTGNVRAGRSVPRLGVPPVASGGALPLSFNNPVPGKNSQAKPTANQKVQASGNKNRGLSASGSKSLSSSVKSLAQPVGKSSGVAPGGKATPRSMQPVGGKPGRGTIMGTKQAMRAANSRVNELVSGGSAKVGHFRGSTDSDSGNDSGINLSDEKSPIPVLPSPYSKITAPRRPQRYSSGHGSDNSSVLSGELPPAMGRTALFYHSGGSSGYESMIRDSEATGSASSAHDSMSESGMSSPGRMRSLKSPKKRSTGLQRRRLIPAPLPDAASLGRKPSVTGQWVDLPPLPGTLKEPFEIKVYEIDDVERLHRHRQEETEVSTYFTTTVDNLNYSTQAEFLLEFEVDPDLDKESQEYLEALEQVTEELEQCVNLCKSHIMIVTCFDIGITDAQDGVREVEV</sequence>
<evidence type="ECO:0000256" key="2">
    <source>
        <dbReference type="ARBA" id="ARBA00022741"/>
    </source>
</evidence>
<dbReference type="Gene3D" id="3.40.850.10">
    <property type="entry name" value="Kinesin motor domain"/>
    <property type="match status" value="1"/>
</dbReference>
<evidence type="ECO:0000256" key="4">
    <source>
        <dbReference type="ARBA" id="ARBA00023212"/>
    </source>
</evidence>
<dbReference type="Ensembl" id="ENSPSTT00000022777.1">
    <property type="protein sequence ID" value="ENSPSTP00000021693.1"/>
    <property type="gene ID" value="ENSPSTG00000015804.1"/>
</dbReference>
<evidence type="ECO:0000256" key="3">
    <source>
        <dbReference type="ARBA" id="ARBA00022840"/>
    </source>
</evidence>
<keyword evidence="4" id="KW-0963">Cytoplasm</keyword>
<feature type="region of interest" description="Disordered" evidence="5">
    <location>
        <begin position="842"/>
        <end position="913"/>
    </location>
</feature>
<dbReference type="SMART" id="SM00129">
    <property type="entry name" value="KISc"/>
    <property type="match status" value="1"/>
</dbReference>
<dbReference type="Proteomes" id="UP000694428">
    <property type="component" value="Unplaced"/>
</dbReference>
<evidence type="ECO:0000313" key="8">
    <source>
        <dbReference type="Proteomes" id="UP000694428"/>
    </source>
</evidence>
<feature type="compositionally biased region" description="Low complexity" evidence="5">
    <location>
        <begin position="1104"/>
        <end position="1113"/>
    </location>
</feature>
<dbReference type="GO" id="GO:0005856">
    <property type="term" value="C:cytoskeleton"/>
    <property type="evidence" value="ECO:0007669"/>
    <property type="project" value="UniProtKB-SubCell"/>
</dbReference>
<reference evidence="7" key="2">
    <citation type="submission" date="2025-09" db="UniProtKB">
        <authorList>
            <consortium name="Ensembl"/>
        </authorList>
    </citation>
    <scope>IDENTIFICATION</scope>
</reference>
<name>A0A8C9LEP3_PAVCR</name>
<dbReference type="Pfam" id="PF00225">
    <property type="entry name" value="Kinesin"/>
    <property type="match status" value="1"/>
</dbReference>
<feature type="compositionally biased region" description="Polar residues" evidence="5">
    <location>
        <begin position="1114"/>
        <end position="1126"/>
    </location>
</feature>
<keyword evidence="8" id="KW-1185">Reference proteome</keyword>
<dbReference type="InterPro" id="IPR001752">
    <property type="entry name" value="Kinesin_motor_dom"/>
</dbReference>
<evidence type="ECO:0000256" key="5">
    <source>
        <dbReference type="SAM" id="MobiDB-lite"/>
    </source>
</evidence>
<feature type="compositionally biased region" description="Basic residues" evidence="5">
    <location>
        <begin position="1127"/>
        <end position="1138"/>
    </location>
</feature>
<dbReference type="GO" id="GO:0003777">
    <property type="term" value="F:microtubule motor activity"/>
    <property type="evidence" value="ECO:0007669"/>
    <property type="project" value="InterPro"/>
</dbReference>
<organism evidence="7 8">
    <name type="scientific">Pavo cristatus</name>
    <name type="common">Indian peafowl</name>
    <name type="synonym">Blue peafowl</name>
    <dbReference type="NCBI Taxonomy" id="9049"/>
    <lineage>
        <taxon>Eukaryota</taxon>
        <taxon>Metazoa</taxon>
        <taxon>Chordata</taxon>
        <taxon>Craniata</taxon>
        <taxon>Vertebrata</taxon>
        <taxon>Euteleostomi</taxon>
        <taxon>Archelosauria</taxon>
        <taxon>Archosauria</taxon>
        <taxon>Dinosauria</taxon>
        <taxon>Saurischia</taxon>
        <taxon>Theropoda</taxon>
        <taxon>Coelurosauria</taxon>
        <taxon>Aves</taxon>
        <taxon>Neognathae</taxon>
        <taxon>Galloanserae</taxon>
        <taxon>Galliformes</taxon>
        <taxon>Phasianidae</taxon>
        <taxon>Phasianinae</taxon>
        <taxon>Pavo</taxon>
    </lineage>
</organism>
<evidence type="ECO:0000313" key="7">
    <source>
        <dbReference type="Ensembl" id="ENSPSTP00000021693.1"/>
    </source>
</evidence>
<dbReference type="PANTHER" id="PTHR21608">
    <property type="entry name" value="KINESIN-LIKE PROTEIN CG14535"/>
    <property type="match status" value="1"/>
</dbReference>
<keyword evidence="2" id="KW-0547">Nucleotide-binding</keyword>
<feature type="compositionally biased region" description="Basic residues" evidence="5">
    <location>
        <begin position="1612"/>
        <end position="1629"/>
    </location>
</feature>
<dbReference type="InterPro" id="IPR057090">
    <property type="entry name" value="HTH_KIF26A_B_1st"/>
</dbReference>
<keyword evidence="4" id="KW-0206">Cytoskeleton</keyword>
<dbReference type="InterPro" id="IPR027417">
    <property type="entry name" value="P-loop_NTPase"/>
</dbReference>
<dbReference type="InterPro" id="IPR027640">
    <property type="entry name" value="Kinesin-like_fam"/>
</dbReference>
<feature type="region of interest" description="Disordered" evidence="5">
    <location>
        <begin position="1104"/>
        <end position="1140"/>
    </location>
</feature>
<dbReference type="Pfam" id="PF23081">
    <property type="entry name" value="HTH_KIF26A_B_1st"/>
    <property type="match status" value="1"/>
</dbReference>
<feature type="region of interest" description="Disordered" evidence="5">
    <location>
        <begin position="1"/>
        <end position="60"/>
    </location>
</feature>
<dbReference type="InterPro" id="IPR036961">
    <property type="entry name" value="Kinesin_motor_dom_sf"/>
</dbReference>
<protein>
    <submittedName>
        <fullName evidence="7">Kinesin family member 26A</fullName>
    </submittedName>
</protein>
<feature type="compositionally biased region" description="Polar residues" evidence="5">
    <location>
        <begin position="1397"/>
        <end position="1425"/>
    </location>
</feature>
<dbReference type="SUPFAM" id="SSF52540">
    <property type="entry name" value="P-loop containing nucleoside triphosphate hydrolases"/>
    <property type="match status" value="1"/>
</dbReference>
<feature type="compositionally biased region" description="Low complexity" evidence="5">
    <location>
        <begin position="1426"/>
        <end position="1443"/>
    </location>
</feature>
<feature type="region of interest" description="Disordered" evidence="5">
    <location>
        <begin position="1244"/>
        <end position="1292"/>
    </location>
</feature>